<dbReference type="PANTHER" id="PTHR42681:SF1">
    <property type="entry name" value="MALONYL-COA-ACYL CARRIER PROTEIN TRANSACYLASE, MITOCHONDRIAL"/>
    <property type="match status" value="1"/>
</dbReference>
<organism evidence="6 7">
    <name type="scientific">Cyphellophora attinorum</name>
    <dbReference type="NCBI Taxonomy" id="1664694"/>
    <lineage>
        <taxon>Eukaryota</taxon>
        <taxon>Fungi</taxon>
        <taxon>Dikarya</taxon>
        <taxon>Ascomycota</taxon>
        <taxon>Pezizomycotina</taxon>
        <taxon>Eurotiomycetes</taxon>
        <taxon>Chaetothyriomycetidae</taxon>
        <taxon>Chaetothyriales</taxon>
        <taxon>Cyphellophoraceae</taxon>
        <taxon>Cyphellophora</taxon>
    </lineage>
</organism>
<dbReference type="RefSeq" id="XP_018001844.1">
    <property type="nucleotide sequence ID" value="XM_018145527.1"/>
</dbReference>
<dbReference type="SMART" id="SM00827">
    <property type="entry name" value="PKS_AT"/>
    <property type="match status" value="1"/>
</dbReference>
<dbReference type="EMBL" id="LFJN01000008">
    <property type="protein sequence ID" value="KPI41881.1"/>
    <property type="molecule type" value="Genomic_DNA"/>
</dbReference>
<dbReference type="Proteomes" id="UP000038010">
    <property type="component" value="Unassembled WGS sequence"/>
</dbReference>
<dbReference type="SUPFAM" id="SSF55048">
    <property type="entry name" value="Probable ACP-binding domain of malonyl-CoA ACP transacylase"/>
    <property type="match status" value="1"/>
</dbReference>
<evidence type="ECO:0000259" key="5">
    <source>
        <dbReference type="SMART" id="SM00827"/>
    </source>
</evidence>
<keyword evidence="7" id="KW-1185">Reference proteome</keyword>
<keyword evidence="3" id="KW-0012">Acyltransferase</keyword>
<dbReference type="OrthoDB" id="541883at2759"/>
<dbReference type="VEuPathDB" id="FungiDB:AB675_5321"/>
<dbReference type="GO" id="GO:0006633">
    <property type="term" value="P:fatty acid biosynthetic process"/>
    <property type="evidence" value="ECO:0007669"/>
    <property type="project" value="TreeGrafter"/>
</dbReference>
<protein>
    <recommendedName>
        <fullName evidence="1">[acyl-carrier-protein] S-malonyltransferase</fullName>
        <ecNumber evidence="1">2.3.1.39</ecNumber>
    </recommendedName>
</protein>
<reference evidence="6 7" key="1">
    <citation type="submission" date="2015-06" db="EMBL/GenBank/DDBJ databases">
        <title>Draft genome of the ant-associated black yeast Phialophora attae CBS 131958.</title>
        <authorList>
            <person name="Moreno L.F."/>
            <person name="Stielow B.J."/>
            <person name="de Hoog S."/>
            <person name="Vicente V.A."/>
            <person name="Weiss V.A."/>
            <person name="de Vries M."/>
            <person name="Cruz L.M."/>
            <person name="Souza E.M."/>
        </authorList>
    </citation>
    <scope>NUCLEOTIDE SEQUENCE [LARGE SCALE GENOMIC DNA]</scope>
    <source>
        <strain evidence="6 7">CBS 131958</strain>
    </source>
</reference>
<dbReference type="GO" id="GO:0004314">
    <property type="term" value="F:[acyl-carrier-protein] S-malonyltransferase activity"/>
    <property type="evidence" value="ECO:0007669"/>
    <property type="project" value="UniProtKB-EC"/>
</dbReference>
<accession>A0A0N0NNR1</accession>
<evidence type="ECO:0000256" key="4">
    <source>
        <dbReference type="ARBA" id="ARBA00048462"/>
    </source>
</evidence>
<dbReference type="InterPro" id="IPR016036">
    <property type="entry name" value="Malonyl_transacylase_ACP-bd"/>
</dbReference>
<dbReference type="Gene3D" id="3.30.70.250">
    <property type="entry name" value="Malonyl-CoA ACP transacylase, ACP-binding"/>
    <property type="match status" value="1"/>
</dbReference>
<gene>
    <name evidence="6" type="ORF">AB675_5321</name>
</gene>
<dbReference type="PANTHER" id="PTHR42681">
    <property type="entry name" value="MALONYL-COA-ACYL CARRIER PROTEIN TRANSACYLASE, MITOCHONDRIAL"/>
    <property type="match status" value="1"/>
</dbReference>
<name>A0A0N0NNR1_9EURO</name>
<dbReference type="InterPro" id="IPR050858">
    <property type="entry name" value="Mal-CoA-ACP_Trans/PKS_FabD"/>
</dbReference>
<dbReference type="InterPro" id="IPR001227">
    <property type="entry name" value="Ac_transferase_dom_sf"/>
</dbReference>
<proteinExistence type="predicted"/>
<dbReference type="InterPro" id="IPR014043">
    <property type="entry name" value="Acyl_transferase_dom"/>
</dbReference>
<keyword evidence="2" id="KW-0808">Transferase</keyword>
<dbReference type="EC" id="2.3.1.39" evidence="1"/>
<evidence type="ECO:0000256" key="1">
    <source>
        <dbReference type="ARBA" id="ARBA00013258"/>
    </source>
</evidence>
<evidence type="ECO:0000313" key="7">
    <source>
        <dbReference type="Proteomes" id="UP000038010"/>
    </source>
</evidence>
<comment type="caution">
    <text evidence="6">The sequence shown here is derived from an EMBL/GenBank/DDBJ whole genome shotgun (WGS) entry which is preliminary data.</text>
</comment>
<feature type="domain" description="Malonyl-CoA:ACP transacylase (MAT)" evidence="5">
    <location>
        <begin position="42"/>
        <end position="359"/>
    </location>
</feature>
<dbReference type="SUPFAM" id="SSF52151">
    <property type="entry name" value="FabD/lysophospholipase-like"/>
    <property type="match status" value="1"/>
</dbReference>
<dbReference type="InterPro" id="IPR016035">
    <property type="entry name" value="Acyl_Trfase/lysoPLipase"/>
</dbReference>
<dbReference type="AlphaFoldDB" id="A0A0N0NNR1"/>
<dbReference type="STRING" id="1664694.A0A0N0NNR1"/>
<dbReference type="Pfam" id="PF00698">
    <property type="entry name" value="Acyl_transf_1"/>
    <property type="match status" value="1"/>
</dbReference>
<sequence>MPPSLRPLGRGRHLHIHTPRTPTRLRQYATTTDSPPLRTALFFPGHGVQRKSMLSPWLSAFPKTCKPFVEEMDHILQCNLSTLIEEGPIYMLDKTENAQPAIMAVSVMILRVLEQEFGFKTSEAIDVTLGHSLGEYAALVAAGYLDFSFALQLVRKRGEIMGECTRLAKEESGDRYGMIALVCEPDQLDGLIKAVQEFLSQGSEGAKDDSSHPPAINRVSIANYNSRNQIVLSGSFNRIKNFGVEKQFGVPQSDYGAAYEYMRKTLKPEHVTWPGKCPTVMNVSGKPAESKEDLMNCLSRQAIETVLWWDSIKYLDRQAGTRRWLGVGPGKVGRNLVSKEVGRSSAKGGGVWSISDPGEVEATLRGLEETAKEANS</sequence>
<evidence type="ECO:0000313" key="6">
    <source>
        <dbReference type="EMBL" id="KPI41881.1"/>
    </source>
</evidence>
<dbReference type="GeneID" id="28737407"/>
<dbReference type="GO" id="GO:0005739">
    <property type="term" value="C:mitochondrion"/>
    <property type="evidence" value="ECO:0007669"/>
    <property type="project" value="TreeGrafter"/>
</dbReference>
<evidence type="ECO:0000256" key="2">
    <source>
        <dbReference type="ARBA" id="ARBA00022679"/>
    </source>
</evidence>
<comment type="catalytic activity">
    <reaction evidence="4">
        <text>holo-[ACP] + malonyl-CoA = malonyl-[ACP] + CoA</text>
        <dbReference type="Rhea" id="RHEA:41792"/>
        <dbReference type="Rhea" id="RHEA-COMP:9623"/>
        <dbReference type="Rhea" id="RHEA-COMP:9685"/>
        <dbReference type="ChEBI" id="CHEBI:57287"/>
        <dbReference type="ChEBI" id="CHEBI:57384"/>
        <dbReference type="ChEBI" id="CHEBI:64479"/>
        <dbReference type="ChEBI" id="CHEBI:78449"/>
        <dbReference type="EC" id="2.3.1.39"/>
    </reaction>
</comment>
<dbReference type="Gene3D" id="3.40.366.10">
    <property type="entry name" value="Malonyl-Coenzyme A Acyl Carrier Protein, domain 2"/>
    <property type="match status" value="2"/>
</dbReference>
<evidence type="ECO:0000256" key="3">
    <source>
        <dbReference type="ARBA" id="ARBA00023315"/>
    </source>
</evidence>